<dbReference type="PANTHER" id="PTHR43126:SF2">
    <property type="entry name" value="D-ALANYL-D-ALANINE DIPEPTIDASE"/>
    <property type="match status" value="1"/>
</dbReference>
<evidence type="ECO:0000256" key="1">
    <source>
        <dbReference type="ARBA" id="ARBA00001362"/>
    </source>
</evidence>
<keyword evidence="3 9" id="KW-0479">Metal-binding</keyword>
<dbReference type="EC" id="3.4.13.22" evidence="9 10"/>
<keyword evidence="2 9" id="KW-0645">Protease</keyword>
<accession>A0A2W1MXP0</accession>
<sequence length="198" mass="22605">MAIINAGLVDIQSLDTTILVSLKYATTDNFMQKNVYGSLKKAYLQKEVAESLVIAQNYLKSIDSSLTLFIYDAVRPRSVQQYMWDYLEMPIAKKVKFVSNPKNGSIHNYGSAVDLTIASINGEALDMGAKYDEIEQIAYPRLEKQFLASGKLTTTQVENRKLLRKVMKHANFTGISTEWWHFNRYSRTVAKSKYKIIE</sequence>
<dbReference type="GO" id="GO:0008237">
    <property type="term" value="F:metallopeptidase activity"/>
    <property type="evidence" value="ECO:0007669"/>
    <property type="project" value="UniProtKB-KW"/>
</dbReference>
<dbReference type="GO" id="GO:0160237">
    <property type="term" value="F:D-Ala-D-Ala dipeptidase activity"/>
    <property type="evidence" value="ECO:0007669"/>
    <property type="project" value="UniProtKB-EC"/>
</dbReference>
<evidence type="ECO:0000256" key="10">
    <source>
        <dbReference type="PIRNR" id="PIRNR026671"/>
    </source>
</evidence>
<evidence type="ECO:0000256" key="9">
    <source>
        <dbReference type="HAMAP-Rule" id="MF_01924"/>
    </source>
</evidence>
<keyword evidence="5 9" id="KW-0862">Zinc</keyword>
<dbReference type="AlphaFoldDB" id="A0A2W1MXP0"/>
<comment type="cofactor">
    <cofactor evidence="9">
        <name>Zn(2+)</name>
        <dbReference type="ChEBI" id="CHEBI:29105"/>
    </cofactor>
    <text evidence="9">Binds 1 zinc ion per subunit.</text>
</comment>
<evidence type="ECO:0000256" key="5">
    <source>
        <dbReference type="ARBA" id="ARBA00022833"/>
    </source>
</evidence>
<evidence type="ECO:0000256" key="6">
    <source>
        <dbReference type="ARBA" id="ARBA00022997"/>
    </source>
</evidence>
<evidence type="ECO:0000256" key="2">
    <source>
        <dbReference type="ARBA" id="ARBA00022670"/>
    </source>
</evidence>
<dbReference type="SUPFAM" id="SSF55166">
    <property type="entry name" value="Hedgehog/DD-peptidase"/>
    <property type="match status" value="1"/>
</dbReference>
<comment type="function">
    <text evidence="9 10">Catalyzes hydrolysis of the D-alanyl-D-alanine dipeptide.</text>
</comment>
<evidence type="ECO:0000256" key="3">
    <source>
        <dbReference type="ARBA" id="ARBA00022723"/>
    </source>
</evidence>
<gene>
    <name evidence="11" type="ORF">DNU06_11540</name>
</gene>
<evidence type="ECO:0000256" key="7">
    <source>
        <dbReference type="ARBA" id="ARBA00023049"/>
    </source>
</evidence>
<feature type="binding site" evidence="9">
    <location>
        <position position="107"/>
    </location>
    <ligand>
        <name>Zn(2+)</name>
        <dbReference type="ChEBI" id="CHEBI:29105"/>
        <note>catalytic</note>
    </ligand>
</feature>
<organism evidence="11 12">
    <name type="scientific">Putridiphycobacter roseus</name>
    <dbReference type="NCBI Taxonomy" id="2219161"/>
    <lineage>
        <taxon>Bacteria</taxon>
        <taxon>Pseudomonadati</taxon>
        <taxon>Bacteroidota</taxon>
        <taxon>Flavobacteriia</taxon>
        <taxon>Flavobacteriales</taxon>
        <taxon>Crocinitomicaceae</taxon>
        <taxon>Putridiphycobacter</taxon>
    </lineage>
</organism>
<feature type="active site" description="Proton donor/acceptor" evidence="9">
    <location>
        <position position="178"/>
    </location>
</feature>
<dbReference type="GO" id="GO:0006508">
    <property type="term" value="P:proteolysis"/>
    <property type="evidence" value="ECO:0007669"/>
    <property type="project" value="UniProtKB-KW"/>
</dbReference>
<dbReference type="InterPro" id="IPR000755">
    <property type="entry name" value="A_A_dipeptidase"/>
</dbReference>
<dbReference type="GO" id="GO:0071555">
    <property type="term" value="P:cell wall organization"/>
    <property type="evidence" value="ECO:0007669"/>
    <property type="project" value="UniProtKB-KW"/>
</dbReference>
<comment type="similarity">
    <text evidence="9 10">Belongs to the peptidase M15D family.</text>
</comment>
<reference evidence="11 12" key="1">
    <citation type="submission" date="2018-06" db="EMBL/GenBank/DDBJ databases">
        <title>The draft genome sequence of Crocinitomix sp. SM1701.</title>
        <authorList>
            <person name="Zhang X."/>
        </authorList>
    </citation>
    <scope>NUCLEOTIDE SEQUENCE [LARGE SCALE GENOMIC DNA]</scope>
    <source>
        <strain evidence="11 12">SM1701</strain>
    </source>
</reference>
<dbReference type="Gene3D" id="3.30.1380.10">
    <property type="match status" value="1"/>
</dbReference>
<dbReference type="CDD" id="cd14840">
    <property type="entry name" value="D-Ala-D-Ala_dipeptidase_Aad"/>
    <property type="match status" value="1"/>
</dbReference>
<dbReference type="PIRSF" id="PIRSF026671">
    <property type="entry name" value="AA_dipeptidase"/>
    <property type="match status" value="1"/>
</dbReference>
<protein>
    <recommendedName>
        <fullName evidence="9 10">D-alanyl-D-alanine dipeptidase</fullName>
        <shortName evidence="9 10">D-Ala-D-Ala dipeptidase</shortName>
        <ecNumber evidence="9 10">3.4.13.22</ecNumber>
    </recommendedName>
</protein>
<feature type="binding site" evidence="9">
    <location>
        <position position="114"/>
    </location>
    <ligand>
        <name>Zn(2+)</name>
        <dbReference type="ChEBI" id="CHEBI:29105"/>
        <note>catalytic</note>
    </ligand>
</feature>
<feature type="site" description="Transition state stabilizer" evidence="9">
    <location>
        <position position="75"/>
    </location>
</feature>
<keyword evidence="4 9" id="KW-0378">Hydrolase</keyword>
<name>A0A2W1MXP0_9FLAO</name>
<keyword evidence="6 9" id="KW-0224">Dipeptidase</keyword>
<evidence type="ECO:0000313" key="12">
    <source>
        <dbReference type="Proteomes" id="UP000249248"/>
    </source>
</evidence>
<evidence type="ECO:0000256" key="4">
    <source>
        <dbReference type="ARBA" id="ARBA00022801"/>
    </source>
</evidence>
<dbReference type="HAMAP" id="MF_01924">
    <property type="entry name" value="A_A_dipeptidase"/>
    <property type="match status" value="1"/>
</dbReference>
<dbReference type="InterPro" id="IPR009045">
    <property type="entry name" value="Zn_M74/Hedgehog-like"/>
</dbReference>
<keyword evidence="7 9" id="KW-0482">Metalloprotease</keyword>
<comment type="caution">
    <text evidence="11">The sequence shown here is derived from an EMBL/GenBank/DDBJ whole genome shotgun (WGS) entry which is preliminary data.</text>
</comment>
<keyword evidence="8 10" id="KW-0961">Cell wall biogenesis/degradation</keyword>
<feature type="binding site" evidence="9">
    <location>
        <position position="181"/>
    </location>
    <ligand>
        <name>Zn(2+)</name>
        <dbReference type="ChEBI" id="CHEBI:29105"/>
        <note>catalytic</note>
    </ligand>
</feature>
<dbReference type="GO" id="GO:0008270">
    <property type="term" value="F:zinc ion binding"/>
    <property type="evidence" value="ECO:0007669"/>
    <property type="project" value="UniProtKB-UniRule"/>
</dbReference>
<comment type="catalytic activity">
    <reaction evidence="1 9 10">
        <text>D-alanyl-D-alanine + H2O = 2 D-alanine</text>
        <dbReference type="Rhea" id="RHEA:20661"/>
        <dbReference type="ChEBI" id="CHEBI:15377"/>
        <dbReference type="ChEBI" id="CHEBI:57416"/>
        <dbReference type="ChEBI" id="CHEBI:57822"/>
        <dbReference type="EC" id="3.4.13.22"/>
    </reaction>
</comment>
<dbReference type="Proteomes" id="UP000249248">
    <property type="component" value="Unassembled WGS sequence"/>
</dbReference>
<dbReference type="PANTHER" id="PTHR43126">
    <property type="entry name" value="D-ALANYL-D-ALANINE DIPEPTIDASE"/>
    <property type="match status" value="1"/>
</dbReference>
<proteinExistence type="inferred from homology"/>
<keyword evidence="12" id="KW-1185">Reference proteome</keyword>
<dbReference type="Pfam" id="PF01427">
    <property type="entry name" value="Peptidase_M15"/>
    <property type="match status" value="1"/>
</dbReference>
<dbReference type="EMBL" id="QKSB01000006">
    <property type="protein sequence ID" value="PZE16919.1"/>
    <property type="molecule type" value="Genomic_DNA"/>
</dbReference>
<dbReference type="OrthoDB" id="9801430at2"/>
<evidence type="ECO:0000313" key="11">
    <source>
        <dbReference type="EMBL" id="PZE16919.1"/>
    </source>
</evidence>
<evidence type="ECO:0000256" key="8">
    <source>
        <dbReference type="ARBA" id="ARBA00023316"/>
    </source>
</evidence>